<sequence length="426" mass="46245">MTLPPYSRPLTAEDAAHLLRRTSFGATDAQIRALVGRDARTVARELLSFDGAEAPGNPFDPAQAATPAAGLQLIRARWLFEMLYGPHPLRERLTLLWSNHFVVGTDKVKNVPALTEYLSLLRRHAATPSFSAFALDVARTPAMLRYLDNDQNRNGKPNENFSRELLELFTTGIGSPTQQNYTEEDVKEGARALSGWTFIGGRGNQKYLEAPKFVFNPKQHDNGRKTYLGKTGNLTGEDVLALAAGHPATAVFVARKLHRAFVSDVPTEAAVKGSAETFARTGGNIRAVLEELLSSEVFYASRAAVIRGPVEFIAAALRSFGSPKMEAKQLLNLVQTAGRMGQLLLQPDTVKGWDGGREWINDTTLLGRMQLAAALSLGANAPKLDTPPTPLALLGTERAATAAALNGLSAKQRTYLMLISPEFQLA</sequence>
<name>A0A172T6J5_9DEIO</name>
<dbReference type="KEGG" id="dpu:SU48_00970"/>
<evidence type="ECO:0008006" key="3">
    <source>
        <dbReference type="Google" id="ProtNLM"/>
    </source>
</evidence>
<reference evidence="1 2" key="1">
    <citation type="submission" date="2015-01" db="EMBL/GenBank/DDBJ databases">
        <title>Deinococcus puniceus/DY1/ whole genome sequencing.</title>
        <authorList>
            <person name="Kim M.K."/>
            <person name="Srinivasan S."/>
            <person name="Lee J.-J."/>
        </authorList>
    </citation>
    <scope>NUCLEOTIDE SEQUENCE [LARGE SCALE GENOMIC DNA]</scope>
    <source>
        <strain evidence="1 2">DY1</strain>
    </source>
</reference>
<proteinExistence type="predicted"/>
<organism evidence="1 2">
    <name type="scientific">Deinococcus puniceus</name>
    <dbReference type="NCBI Taxonomy" id="1182568"/>
    <lineage>
        <taxon>Bacteria</taxon>
        <taxon>Thermotogati</taxon>
        <taxon>Deinococcota</taxon>
        <taxon>Deinococci</taxon>
        <taxon>Deinococcales</taxon>
        <taxon>Deinococcaceae</taxon>
        <taxon>Deinococcus</taxon>
    </lineage>
</organism>
<dbReference type="AlphaFoldDB" id="A0A172T6J5"/>
<keyword evidence="2" id="KW-1185">Reference proteome</keyword>
<dbReference type="Pfam" id="PF08811">
    <property type="entry name" value="DUF1800"/>
    <property type="match status" value="1"/>
</dbReference>
<protein>
    <recommendedName>
        <fullName evidence="3">DUF1800 domain-containing protein</fullName>
    </recommendedName>
</protein>
<dbReference type="Proteomes" id="UP000077363">
    <property type="component" value="Chromosome"/>
</dbReference>
<dbReference type="InterPro" id="IPR014917">
    <property type="entry name" value="DUF1800"/>
</dbReference>
<evidence type="ECO:0000313" key="2">
    <source>
        <dbReference type="Proteomes" id="UP000077363"/>
    </source>
</evidence>
<gene>
    <name evidence="1" type="ORF">SU48_00970</name>
</gene>
<accession>A0A172T6J5</accession>
<dbReference type="STRING" id="1182568.SU48_00970"/>
<dbReference type="OrthoDB" id="9772295at2"/>
<dbReference type="EMBL" id="CP011387">
    <property type="protein sequence ID" value="ANE42567.1"/>
    <property type="molecule type" value="Genomic_DNA"/>
</dbReference>
<evidence type="ECO:0000313" key="1">
    <source>
        <dbReference type="EMBL" id="ANE42567.1"/>
    </source>
</evidence>
<dbReference type="PATRIC" id="fig|1182568.3.peg.200"/>
<dbReference type="RefSeq" id="WP_064013613.1">
    <property type="nucleotide sequence ID" value="NZ_CP011387.1"/>
</dbReference>